<dbReference type="eggNOG" id="KOG1238">
    <property type="taxonomic scope" value="Eukaryota"/>
</dbReference>
<dbReference type="Gene3D" id="3.50.50.60">
    <property type="entry name" value="FAD/NAD(P)-binding domain"/>
    <property type="match status" value="1"/>
</dbReference>
<evidence type="ECO:0000313" key="2">
    <source>
        <dbReference type="EMBL" id="EMR62593.1"/>
    </source>
</evidence>
<dbReference type="InterPro" id="IPR053208">
    <property type="entry name" value="GMC_Oxidoreductase_CD"/>
</dbReference>
<gene>
    <name evidence="2" type="ORF">UCREL1_10476</name>
</gene>
<feature type="domain" description="Glucose-methanol-choline oxidoreductase C-terminal" evidence="1">
    <location>
        <begin position="162"/>
        <end position="294"/>
    </location>
</feature>
<proteinExistence type="predicted"/>
<dbReference type="InterPro" id="IPR036188">
    <property type="entry name" value="FAD/NAD-bd_sf"/>
</dbReference>
<sequence length="306" mass="32966">MFLGYSGYEAAEKWLVDAAGFSNVSLNDDPDNKDKVFGRPAYNYIDGQRGGPYDSSKWMVNPEVGKGLFDNPNTFIELSGPTIESYAHSYTDPVSTDRDLYLQSRSGPYSFASQTSVFFGYVPQGNGSKLGVQGTIDSSGFSGFNGNNTITLNIYGTSGLYSSGHVVLASDKNFTAGPSDNIYYADPRDGQSIATFIHDIFQALPESTPESPAEEGLTPLNLARNSTVEQIYTYITTPSEYAVGSVSHWSSSCRIGKCVDADTKVIGTQNIHVIDASILSPLSVNPQFGIMVAAEKGAERLLATWG</sequence>
<keyword evidence="3" id="KW-1185">Reference proteome</keyword>
<organism evidence="2 3">
    <name type="scientific">Eutypa lata (strain UCR-EL1)</name>
    <name type="common">Grapevine dieback disease fungus</name>
    <name type="synonym">Eutypa armeniacae</name>
    <dbReference type="NCBI Taxonomy" id="1287681"/>
    <lineage>
        <taxon>Eukaryota</taxon>
        <taxon>Fungi</taxon>
        <taxon>Dikarya</taxon>
        <taxon>Ascomycota</taxon>
        <taxon>Pezizomycotina</taxon>
        <taxon>Sordariomycetes</taxon>
        <taxon>Xylariomycetidae</taxon>
        <taxon>Xylariales</taxon>
        <taxon>Diatrypaceae</taxon>
        <taxon>Eutypa</taxon>
    </lineage>
</organism>
<dbReference type="Pfam" id="PF05199">
    <property type="entry name" value="GMC_oxred_C"/>
    <property type="match status" value="1"/>
</dbReference>
<protein>
    <submittedName>
        <fullName evidence="2">Putative cellobiose dehydrogenase protein</fullName>
    </submittedName>
</protein>
<dbReference type="HOGENOM" id="CLU_909213_0_0_1"/>
<dbReference type="KEGG" id="ela:UCREL1_10476"/>
<dbReference type="PANTHER" id="PTHR47190:SF1">
    <property type="entry name" value="GLUCOSE-METHANOL-CHOLINE OXIDOREDUCTASE N-TERMINAL DOMAIN-CONTAINING PROTEIN"/>
    <property type="match status" value="1"/>
</dbReference>
<dbReference type="SUPFAM" id="SSF51905">
    <property type="entry name" value="FAD/NAD(P)-binding domain"/>
    <property type="match status" value="1"/>
</dbReference>
<dbReference type="GO" id="GO:0016614">
    <property type="term" value="F:oxidoreductase activity, acting on CH-OH group of donors"/>
    <property type="evidence" value="ECO:0007669"/>
    <property type="project" value="InterPro"/>
</dbReference>
<dbReference type="Gene3D" id="3.30.410.10">
    <property type="entry name" value="Cholesterol Oxidase, domain 2"/>
    <property type="match status" value="1"/>
</dbReference>
<accession>M7SEH0</accession>
<dbReference type="OMA" id="PYFNDEG"/>
<reference evidence="3" key="1">
    <citation type="journal article" date="2013" name="Genome Announc.">
        <title>Draft genome sequence of the grapevine dieback fungus Eutypa lata UCR-EL1.</title>
        <authorList>
            <person name="Blanco-Ulate B."/>
            <person name="Rolshausen P.E."/>
            <person name="Cantu D."/>
        </authorList>
    </citation>
    <scope>NUCLEOTIDE SEQUENCE [LARGE SCALE GENOMIC DNA]</scope>
    <source>
        <strain evidence="3">UCR-EL1</strain>
    </source>
</reference>
<dbReference type="SUPFAM" id="SSF54373">
    <property type="entry name" value="FAD-linked reductases, C-terminal domain"/>
    <property type="match status" value="1"/>
</dbReference>
<dbReference type="Proteomes" id="UP000012174">
    <property type="component" value="Unassembled WGS sequence"/>
</dbReference>
<dbReference type="InterPro" id="IPR007867">
    <property type="entry name" value="GMC_OxRtase_C"/>
</dbReference>
<dbReference type="AlphaFoldDB" id="M7SEH0"/>
<dbReference type="PANTHER" id="PTHR47190">
    <property type="entry name" value="DEHYDROGENASE, PUTATIVE-RELATED"/>
    <property type="match status" value="1"/>
</dbReference>
<evidence type="ECO:0000313" key="3">
    <source>
        <dbReference type="Proteomes" id="UP000012174"/>
    </source>
</evidence>
<name>M7SEH0_EUTLA</name>
<evidence type="ECO:0000259" key="1">
    <source>
        <dbReference type="Pfam" id="PF05199"/>
    </source>
</evidence>
<dbReference type="EMBL" id="KB707414">
    <property type="protein sequence ID" value="EMR62593.1"/>
    <property type="molecule type" value="Genomic_DNA"/>
</dbReference>
<dbReference type="OrthoDB" id="413885at2759"/>